<evidence type="ECO:0000256" key="6">
    <source>
        <dbReference type="ARBA" id="ARBA00023242"/>
    </source>
</evidence>
<feature type="transmembrane region" description="Helical" evidence="8">
    <location>
        <begin position="581"/>
        <end position="604"/>
    </location>
</feature>
<sequence>MDHTMFEWNDTVLSVIKNPVFLQSCLVACVSIALLWIALKTFKFLRSQFPTSVNCWFCNSYSKVPVENKNSWHCEVCQQYNGFAEDGGYNKVIPEQHYESLNPDFAEKTIPSPISSSNGLCRNCNLNQELKRAQLASFEPLDPNNYDWEVDAFSELLEKNYKLCPYCEKIVCNTLENQIKNLNISHLITTASHKLATSSVRFLNHQSTPVDLNVLLRSSRNSLFVSGLLSMLLSVENYDNSALKTALNGKMEEIFNMTNAGSQFLMYTDPVSTYFLDNQTKFNLVVVIMCSAVQILKRYDNRTFLDYITQFSWMAILCLQASYIFIKSSLDIRSIQILILALIFTVSLWKFVYFKFFFFRQRKSSPKSNKTSPMTVPASVESTKIHPSSPPKISLEGMPQPTQRDNTKMKSGFDQNLENGLGIGSLNLGPSQSTPSNRFSRNVFSVSHDSFPSKRKPLILPSRLNINLKNELSEVNLPFSRPSSQSSGYETMNKSGFDSQNGSITGDEDYDVPLKSSLPLQVSNYRMSPPFMPPAPSPYELYTYYHFTAKFQASYGGQSPHNLSSCSSCVGSTAPLNSNKWFLLVFLMFLFIVLQESFILYSLLNR</sequence>
<name>A0A9P0EWQ4_BEMTA</name>
<dbReference type="PANTHER" id="PTHR28646">
    <property type="entry name" value="TRANSMEMBRANE PROTEIN 201"/>
    <property type="match status" value="1"/>
</dbReference>
<evidence type="ECO:0000259" key="9">
    <source>
        <dbReference type="Pfam" id="PF09779"/>
    </source>
</evidence>
<organism evidence="10 11">
    <name type="scientific">Bemisia tabaci</name>
    <name type="common">Sweetpotato whitefly</name>
    <name type="synonym">Aleurodes tabaci</name>
    <dbReference type="NCBI Taxonomy" id="7038"/>
    <lineage>
        <taxon>Eukaryota</taxon>
        <taxon>Metazoa</taxon>
        <taxon>Ecdysozoa</taxon>
        <taxon>Arthropoda</taxon>
        <taxon>Hexapoda</taxon>
        <taxon>Insecta</taxon>
        <taxon>Pterygota</taxon>
        <taxon>Neoptera</taxon>
        <taxon>Paraneoptera</taxon>
        <taxon>Hemiptera</taxon>
        <taxon>Sternorrhyncha</taxon>
        <taxon>Aleyrodoidea</taxon>
        <taxon>Aleyrodidae</taxon>
        <taxon>Aleyrodinae</taxon>
        <taxon>Bemisia</taxon>
    </lineage>
</organism>
<evidence type="ECO:0000256" key="8">
    <source>
        <dbReference type="SAM" id="Phobius"/>
    </source>
</evidence>
<feature type="compositionally biased region" description="Polar residues" evidence="7">
    <location>
        <begin position="366"/>
        <end position="386"/>
    </location>
</feature>
<dbReference type="GO" id="GO:0005521">
    <property type="term" value="F:lamin binding"/>
    <property type="evidence" value="ECO:0007669"/>
    <property type="project" value="TreeGrafter"/>
</dbReference>
<dbReference type="PANTHER" id="PTHR28646:SF1">
    <property type="entry name" value="TRANSMEMBRANE PROTEIN 201"/>
    <property type="match status" value="1"/>
</dbReference>
<feature type="domain" description="Ima1 N-terminal" evidence="9">
    <location>
        <begin position="53"/>
        <end position="171"/>
    </location>
</feature>
<gene>
    <name evidence="10" type="ORF">BEMITA_LOCUS1667</name>
</gene>
<keyword evidence="4 8" id="KW-1133">Transmembrane helix</keyword>
<dbReference type="Proteomes" id="UP001152759">
    <property type="component" value="Chromosome 1"/>
</dbReference>
<evidence type="ECO:0000256" key="5">
    <source>
        <dbReference type="ARBA" id="ARBA00023136"/>
    </source>
</evidence>
<dbReference type="InterPro" id="IPR018617">
    <property type="entry name" value="Ima1_N"/>
</dbReference>
<keyword evidence="3 8" id="KW-0812">Transmembrane</keyword>
<protein>
    <recommendedName>
        <fullName evidence="9">Ima1 N-terminal domain-containing protein</fullName>
    </recommendedName>
</protein>
<feature type="transmembrane region" description="Helical" evidence="8">
    <location>
        <begin position="20"/>
        <end position="39"/>
    </location>
</feature>
<dbReference type="GO" id="GO:0005637">
    <property type="term" value="C:nuclear inner membrane"/>
    <property type="evidence" value="ECO:0007669"/>
    <property type="project" value="UniProtKB-SubCell"/>
</dbReference>
<dbReference type="AlphaFoldDB" id="A0A9P0EWQ4"/>
<dbReference type="GO" id="GO:0030473">
    <property type="term" value="P:nuclear migration along microtubule"/>
    <property type="evidence" value="ECO:0007669"/>
    <property type="project" value="TreeGrafter"/>
</dbReference>
<evidence type="ECO:0000313" key="10">
    <source>
        <dbReference type="EMBL" id="CAH0382080.1"/>
    </source>
</evidence>
<comment type="subcellular location">
    <subcellularLocation>
        <location evidence="1">Nucleus inner membrane</location>
        <topology evidence="1">Multi-pass membrane protein</topology>
    </subcellularLocation>
</comment>
<accession>A0A9P0EWQ4</accession>
<dbReference type="GO" id="GO:0051015">
    <property type="term" value="F:actin filament binding"/>
    <property type="evidence" value="ECO:0007669"/>
    <property type="project" value="TreeGrafter"/>
</dbReference>
<dbReference type="KEGG" id="btab:109031629"/>
<feature type="transmembrane region" description="Helical" evidence="8">
    <location>
        <begin position="337"/>
        <end position="358"/>
    </location>
</feature>
<feature type="region of interest" description="Disordered" evidence="7">
    <location>
        <begin position="364"/>
        <end position="407"/>
    </location>
</feature>
<dbReference type="EMBL" id="OU963862">
    <property type="protein sequence ID" value="CAH0382080.1"/>
    <property type="molecule type" value="Genomic_DNA"/>
</dbReference>
<dbReference type="Pfam" id="PF09779">
    <property type="entry name" value="Ima1_N"/>
    <property type="match status" value="1"/>
</dbReference>
<dbReference type="InterPro" id="IPR040041">
    <property type="entry name" value="TMEM201"/>
</dbReference>
<keyword evidence="5 8" id="KW-0472">Membrane</keyword>
<reference evidence="10" key="1">
    <citation type="submission" date="2021-12" db="EMBL/GenBank/DDBJ databases">
        <authorList>
            <person name="King R."/>
        </authorList>
    </citation>
    <scope>NUCLEOTIDE SEQUENCE</scope>
</reference>
<comment type="similarity">
    <text evidence="2">Belongs to the TMEM201 family.</text>
</comment>
<evidence type="ECO:0000313" key="11">
    <source>
        <dbReference type="Proteomes" id="UP001152759"/>
    </source>
</evidence>
<keyword evidence="11" id="KW-1185">Reference proteome</keyword>
<evidence type="ECO:0000256" key="3">
    <source>
        <dbReference type="ARBA" id="ARBA00022692"/>
    </source>
</evidence>
<evidence type="ECO:0000256" key="4">
    <source>
        <dbReference type="ARBA" id="ARBA00022989"/>
    </source>
</evidence>
<proteinExistence type="inferred from homology"/>
<feature type="transmembrane region" description="Helical" evidence="8">
    <location>
        <begin position="304"/>
        <end position="325"/>
    </location>
</feature>
<keyword evidence="6" id="KW-0539">Nucleus</keyword>
<evidence type="ECO:0000256" key="1">
    <source>
        <dbReference type="ARBA" id="ARBA00004473"/>
    </source>
</evidence>
<evidence type="ECO:0000256" key="2">
    <source>
        <dbReference type="ARBA" id="ARBA00007600"/>
    </source>
</evidence>
<evidence type="ECO:0000256" key="7">
    <source>
        <dbReference type="SAM" id="MobiDB-lite"/>
    </source>
</evidence>